<feature type="compositionally biased region" description="Polar residues" evidence="1">
    <location>
        <begin position="43"/>
        <end position="58"/>
    </location>
</feature>
<proteinExistence type="predicted"/>
<evidence type="ECO:0000313" key="4">
    <source>
        <dbReference type="Proteomes" id="UP001281614"/>
    </source>
</evidence>
<keyword evidence="2" id="KW-1133">Transmembrane helix</keyword>
<evidence type="ECO:0000256" key="2">
    <source>
        <dbReference type="SAM" id="Phobius"/>
    </source>
</evidence>
<organism evidence="3 4">
    <name type="scientific">Colletotrichum kahawae</name>
    <name type="common">Coffee berry disease fungus</name>
    <dbReference type="NCBI Taxonomy" id="34407"/>
    <lineage>
        <taxon>Eukaryota</taxon>
        <taxon>Fungi</taxon>
        <taxon>Dikarya</taxon>
        <taxon>Ascomycota</taxon>
        <taxon>Pezizomycotina</taxon>
        <taxon>Sordariomycetes</taxon>
        <taxon>Hypocreomycetidae</taxon>
        <taxon>Glomerellales</taxon>
        <taxon>Glomerellaceae</taxon>
        <taxon>Colletotrichum</taxon>
        <taxon>Colletotrichum gloeosporioides species complex</taxon>
    </lineage>
</organism>
<keyword evidence="2" id="KW-0472">Membrane</keyword>
<gene>
    <name evidence="3" type="ORF">CKAH01_07249</name>
</gene>
<sequence length="598" mass="66287">MKTENDNNTVNVRGPDRNSVNEYHMPMIEHSESRSPEEPLLGEQNQSLHNSEALSPSNYDEGHQDSDSETTDVSQQRPGSITSLEANKIRQSANARNSSARTEASLAPWWEEILCCVSRTAFLIPVAEGLSQSKWNWFKKRPRPIRDFDVFDHASRGPWGGLNLLFRTKGWLVGILSATLLVTGIATSTLTQSAVTYPSRLTEVSGGTASAWRADSYISYSSGTRFGSNTMGPDVQKIFQGLSTPVTEVLPIRKPECTTNHCTWPKFSTLAICYNLTDTDVTSFIKSNTTKLRQRSNLSLPNGIDMTIQQIDGYMYALSWSSAVTGSGTSLVYNDTTIMDAKFSDYFAIYNMNTRPLTWGPAAVEILFHWCVNTYEAEIKDNILSMKEVQSHTESHFGKVQSPPHSLVNISNSNVSYFTSPADLGFNDILLSASDNTLKQLQETAKEENVTLSDTEIREVWLSTMHKIAQNAATGLTNFLIARAATEPNVRGTVWETEVYVEVRWPWLAFIGAQVFMSIICLMLVIGETVRANMDVVKSSTIAALFTISAQEKDDVTRRLLEAEGGSIVSSGEDRRLVPLSIAGKLRRRGSKWALGDA</sequence>
<keyword evidence="2" id="KW-0812">Transmembrane</keyword>
<feature type="transmembrane region" description="Helical" evidence="2">
    <location>
        <begin position="505"/>
        <end position="526"/>
    </location>
</feature>
<feature type="compositionally biased region" description="Polar residues" evidence="1">
    <location>
        <begin position="1"/>
        <end position="11"/>
    </location>
</feature>
<evidence type="ECO:0000256" key="1">
    <source>
        <dbReference type="SAM" id="MobiDB-lite"/>
    </source>
</evidence>
<dbReference type="Proteomes" id="UP001281614">
    <property type="component" value="Unassembled WGS sequence"/>
</dbReference>
<dbReference type="PANTHER" id="PTHR35394">
    <property type="entry name" value="DUF3176 DOMAIN-CONTAINING PROTEIN"/>
    <property type="match status" value="1"/>
</dbReference>
<dbReference type="PANTHER" id="PTHR35394:SF5">
    <property type="entry name" value="DUF3176 DOMAIN-CONTAINING PROTEIN"/>
    <property type="match status" value="1"/>
</dbReference>
<dbReference type="EMBL" id="VYYT01000367">
    <property type="protein sequence ID" value="KAK2739299.1"/>
    <property type="molecule type" value="Genomic_DNA"/>
</dbReference>
<evidence type="ECO:0000313" key="3">
    <source>
        <dbReference type="EMBL" id="KAK2739299.1"/>
    </source>
</evidence>
<dbReference type="Pfam" id="PF11374">
    <property type="entry name" value="DUF3176"/>
    <property type="match status" value="1"/>
</dbReference>
<name>A0AAD9Y4A8_COLKA</name>
<dbReference type="InterPro" id="IPR021514">
    <property type="entry name" value="DUF3176"/>
</dbReference>
<protein>
    <submittedName>
        <fullName evidence="3">Uncharacterized protein</fullName>
    </submittedName>
</protein>
<reference evidence="3" key="1">
    <citation type="submission" date="2023-02" db="EMBL/GenBank/DDBJ databases">
        <title>Colletotrichum kahawae CIFC_Que2 genome sequencing and assembly.</title>
        <authorList>
            <person name="Baroncelli R."/>
        </authorList>
    </citation>
    <scope>NUCLEOTIDE SEQUENCE</scope>
    <source>
        <strain evidence="3">CIFC_Que2</strain>
    </source>
</reference>
<dbReference type="AlphaFoldDB" id="A0AAD9Y4A8"/>
<comment type="caution">
    <text evidence="3">The sequence shown here is derived from an EMBL/GenBank/DDBJ whole genome shotgun (WGS) entry which is preliminary data.</text>
</comment>
<feature type="compositionally biased region" description="Polar residues" evidence="1">
    <location>
        <begin position="71"/>
        <end position="101"/>
    </location>
</feature>
<keyword evidence="4" id="KW-1185">Reference proteome</keyword>
<accession>A0AAD9Y4A8</accession>
<feature type="region of interest" description="Disordered" evidence="1">
    <location>
        <begin position="1"/>
        <end position="101"/>
    </location>
</feature>
<feature type="compositionally biased region" description="Basic and acidic residues" evidence="1">
    <location>
        <begin position="27"/>
        <end position="37"/>
    </location>
</feature>